<proteinExistence type="predicted"/>
<accession>A0AAW2KXA5</accession>
<feature type="region of interest" description="Disordered" evidence="1">
    <location>
        <begin position="94"/>
        <end position="117"/>
    </location>
</feature>
<keyword evidence="2" id="KW-0472">Membrane</keyword>
<reference evidence="4" key="2">
    <citation type="journal article" date="2024" name="Plant">
        <title>Genomic evolution and insights into agronomic trait innovations of Sesamum species.</title>
        <authorList>
            <person name="Miao H."/>
            <person name="Wang L."/>
            <person name="Qu L."/>
            <person name="Liu H."/>
            <person name="Sun Y."/>
            <person name="Le M."/>
            <person name="Wang Q."/>
            <person name="Wei S."/>
            <person name="Zheng Y."/>
            <person name="Lin W."/>
            <person name="Duan Y."/>
            <person name="Cao H."/>
            <person name="Xiong S."/>
            <person name="Wang X."/>
            <person name="Wei L."/>
            <person name="Li C."/>
            <person name="Ma Q."/>
            <person name="Ju M."/>
            <person name="Zhao R."/>
            <person name="Li G."/>
            <person name="Mu C."/>
            <person name="Tian Q."/>
            <person name="Mei H."/>
            <person name="Zhang T."/>
            <person name="Gao T."/>
            <person name="Zhang H."/>
        </authorList>
    </citation>
    <scope>NUCLEOTIDE SEQUENCE</scope>
    <source>
        <strain evidence="4">KEN8</strain>
    </source>
</reference>
<keyword evidence="2" id="KW-0812">Transmembrane</keyword>
<evidence type="ECO:0000256" key="1">
    <source>
        <dbReference type="SAM" id="MobiDB-lite"/>
    </source>
</evidence>
<gene>
    <name evidence="4" type="ORF">Scaly_2938300</name>
</gene>
<comment type="caution">
    <text evidence="4">The sequence shown here is derived from an EMBL/GenBank/DDBJ whole genome shotgun (WGS) entry which is preliminary data.</text>
</comment>
<reference evidence="4" key="1">
    <citation type="submission" date="2020-06" db="EMBL/GenBank/DDBJ databases">
        <authorList>
            <person name="Li T."/>
            <person name="Hu X."/>
            <person name="Zhang T."/>
            <person name="Song X."/>
            <person name="Zhang H."/>
            <person name="Dai N."/>
            <person name="Sheng W."/>
            <person name="Hou X."/>
            <person name="Wei L."/>
        </authorList>
    </citation>
    <scope>NUCLEOTIDE SEQUENCE</scope>
    <source>
        <strain evidence="4">KEN8</strain>
        <tissue evidence="4">Leaf</tissue>
    </source>
</reference>
<dbReference type="InterPro" id="IPR053134">
    <property type="entry name" value="RNA-dir_DNA_polymerase"/>
</dbReference>
<dbReference type="CDD" id="cd01647">
    <property type="entry name" value="RT_LTR"/>
    <property type="match status" value="1"/>
</dbReference>
<evidence type="ECO:0000256" key="2">
    <source>
        <dbReference type="SAM" id="Phobius"/>
    </source>
</evidence>
<dbReference type="EMBL" id="JACGWM010000214">
    <property type="protein sequence ID" value="KAL0310331.1"/>
    <property type="molecule type" value="Genomic_DNA"/>
</dbReference>
<evidence type="ECO:0000313" key="4">
    <source>
        <dbReference type="EMBL" id="KAL0310331.1"/>
    </source>
</evidence>
<dbReference type="InterPro" id="IPR000477">
    <property type="entry name" value="RT_dom"/>
</dbReference>
<name>A0AAW2KXA5_9LAMI</name>
<dbReference type="PANTHER" id="PTHR24559:SF444">
    <property type="entry name" value="REVERSE TRANSCRIPTASE DOMAIN-CONTAINING PROTEIN"/>
    <property type="match status" value="1"/>
</dbReference>
<dbReference type="SUPFAM" id="SSF56672">
    <property type="entry name" value="DNA/RNA polymerases"/>
    <property type="match status" value="1"/>
</dbReference>
<dbReference type="InterPro" id="IPR043128">
    <property type="entry name" value="Rev_trsase/Diguanyl_cyclase"/>
</dbReference>
<dbReference type="InterPro" id="IPR043502">
    <property type="entry name" value="DNA/RNA_pol_sf"/>
</dbReference>
<feature type="compositionally biased region" description="Basic residues" evidence="1">
    <location>
        <begin position="103"/>
        <end position="117"/>
    </location>
</feature>
<protein>
    <recommendedName>
        <fullName evidence="3">Reverse transcriptase domain-containing protein</fullName>
    </recommendedName>
</protein>
<dbReference type="Pfam" id="PF00078">
    <property type="entry name" value="RVT_1"/>
    <property type="match status" value="1"/>
</dbReference>
<keyword evidence="2" id="KW-1133">Transmembrane helix</keyword>
<feature type="transmembrane region" description="Helical" evidence="2">
    <location>
        <begin position="12"/>
        <end position="28"/>
    </location>
</feature>
<feature type="domain" description="Reverse transcriptase" evidence="3">
    <location>
        <begin position="18"/>
        <end position="95"/>
    </location>
</feature>
<evidence type="ECO:0000259" key="3">
    <source>
        <dbReference type="Pfam" id="PF00078"/>
    </source>
</evidence>
<dbReference type="Gene3D" id="3.10.10.10">
    <property type="entry name" value="HIV Type 1 Reverse Transcriptase, subunit A, domain 1"/>
    <property type="match status" value="1"/>
</dbReference>
<dbReference type="AlphaFoldDB" id="A0AAW2KXA5"/>
<dbReference type="Gene3D" id="3.30.70.270">
    <property type="match status" value="1"/>
</dbReference>
<dbReference type="PANTHER" id="PTHR24559">
    <property type="entry name" value="TRANSPOSON TY3-I GAG-POL POLYPROTEIN"/>
    <property type="match status" value="1"/>
</dbReference>
<organism evidence="4">
    <name type="scientific">Sesamum calycinum</name>
    <dbReference type="NCBI Taxonomy" id="2727403"/>
    <lineage>
        <taxon>Eukaryota</taxon>
        <taxon>Viridiplantae</taxon>
        <taxon>Streptophyta</taxon>
        <taxon>Embryophyta</taxon>
        <taxon>Tracheophyta</taxon>
        <taxon>Spermatophyta</taxon>
        <taxon>Magnoliopsida</taxon>
        <taxon>eudicotyledons</taxon>
        <taxon>Gunneridae</taxon>
        <taxon>Pentapetalae</taxon>
        <taxon>asterids</taxon>
        <taxon>lamiids</taxon>
        <taxon>Lamiales</taxon>
        <taxon>Pedaliaceae</taxon>
        <taxon>Sesamum</taxon>
    </lineage>
</organism>
<sequence length="117" mass="13544">MLAPEDRKRVSFITSTGIFYYVAMLFELKDAGATYKRLVDKIFCSQIGRNVEVYVDDVLVKNKEPRNHVVDLEEMFTVLKRYKLKLNLGKCAFGSTREPHSQLHGHPKRKRGQPSQD</sequence>